<comment type="caution">
    <text evidence="2">The sequence shown here is derived from an EMBL/GenBank/DDBJ whole genome shotgun (WGS) entry which is preliminary data.</text>
</comment>
<dbReference type="OrthoDB" id="2202855at2759"/>
<evidence type="ECO:0000313" key="3">
    <source>
        <dbReference type="Proteomes" id="UP000253551"/>
    </source>
</evidence>
<organism evidence="2 3">
    <name type="scientific">Rhizopus stolonifer</name>
    <name type="common">Rhizopus nigricans</name>
    <dbReference type="NCBI Taxonomy" id="4846"/>
    <lineage>
        <taxon>Eukaryota</taxon>
        <taxon>Fungi</taxon>
        <taxon>Fungi incertae sedis</taxon>
        <taxon>Mucoromycota</taxon>
        <taxon>Mucoromycotina</taxon>
        <taxon>Mucoromycetes</taxon>
        <taxon>Mucorales</taxon>
        <taxon>Mucorineae</taxon>
        <taxon>Rhizopodaceae</taxon>
        <taxon>Rhizopus</taxon>
    </lineage>
</organism>
<sequence length="52" mass="5996">MAVQWVYASGSSWLTFDSTTQKIIESLWKSDAATWINCQAFRDLVYIDTSEM</sequence>
<feature type="domain" description="WWE" evidence="1">
    <location>
        <begin position="1"/>
        <end position="52"/>
    </location>
</feature>
<gene>
    <name evidence="2" type="ORF">CU098_006585</name>
</gene>
<keyword evidence="3" id="KW-1185">Reference proteome</keyword>
<dbReference type="PROSITE" id="PS50918">
    <property type="entry name" value="WWE"/>
    <property type="match status" value="1"/>
</dbReference>
<feature type="non-terminal residue" evidence="2">
    <location>
        <position position="52"/>
    </location>
</feature>
<name>A0A367IP25_RHIST</name>
<dbReference type="SUPFAM" id="SSF117839">
    <property type="entry name" value="WWE domain"/>
    <property type="match status" value="1"/>
</dbReference>
<dbReference type="Proteomes" id="UP000253551">
    <property type="component" value="Unassembled WGS sequence"/>
</dbReference>
<accession>A0A367IP25</accession>
<evidence type="ECO:0000313" key="2">
    <source>
        <dbReference type="EMBL" id="RCH79450.1"/>
    </source>
</evidence>
<protein>
    <recommendedName>
        <fullName evidence="1">WWE domain-containing protein</fullName>
    </recommendedName>
</protein>
<dbReference type="InterPro" id="IPR037197">
    <property type="entry name" value="WWE_dom_sf"/>
</dbReference>
<dbReference type="InterPro" id="IPR004170">
    <property type="entry name" value="WWE_dom"/>
</dbReference>
<reference evidence="2 3" key="1">
    <citation type="journal article" date="2018" name="G3 (Bethesda)">
        <title>Phylogenetic and Phylogenomic Definition of Rhizopus Species.</title>
        <authorList>
            <person name="Gryganskyi A.P."/>
            <person name="Golan J."/>
            <person name="Dolatabadi S."/>
            <person name="Mondo S."/>
            <person name="Robb S."/>
            <person name="Idnurm A."/>
            <person name="Muszewska A."/>
            <person name="Steczkiewicz K."/>
            <person name="Masonjones S."/>
            <person name="Liao H.L."/>
            <person name="Gajdeczka M.T."/>
            <person name="Anike F."/>
            <person name="Vuek A."/>
            <person name="Anishchenko I.M."/>
            <person name="Voigt K."/>
            <person name="de Hoog G.S."/>
            <person name="Smith M.E."/>
            <person name="Heitman J."/>
            <person name="Vilgalys R."/>
            <person name="Stajich J.E."/>
        </authorList>
    </citation>
    <scope>NUCLEOTIDE SEQUENCE [LARGE SCALE GENOMIC DNA]</scope>
    <source>
        <strain evidence="2 3">LSU 92-RS-03</strain>
    </source>
</reference>
<dbReference type="EMBL" id="PJQM01006575">
    <property type="protein sequence ID" value="RCH79450.1"/>
    <property type="molecule type" value="Genomic_DNA"/>
</dbReference>
<evidence type="ECO:0000259" key="1">
    <source>
        <dbReference type="PROSITE" id="PS50918"/>
    </source>
</evidence>
<dbReference type="AlphaFoldDB" id="A0A367IP25"/>
<proteinExistence type="predicted"/>